<organism evidence="1">
    <name type="scientific">viral metagenome</name>
    <dbReference type="NCBI Taxonomy" id="1070528"/>
    <lineage>
        <taxon>unclassified sequences</taxon>
        <taxon>metagenomes</taxon>
        <taxon>organismal metagenomes</taxon>
    </lineage>
</organism>
<reference evidence="1" key="1">
    <citation type="submission" date="2020-03" db="EMBL/GenBank/DDBJ databases">
        <title>The deep terrestrial virosphere.</title>
        <authorList>
            <person name="Holmfeldt K."/>
            <person name="Nilsson E."/>
            <person name="Simone D."/>
            <person name="Lopez-Fernandez M."/>
            <person name="Wu X."/>
            <person name="de Brujin I."/>
            <person name="Lundin D."/>
            <person name="Andersson A."/>
            <person name="Bertilsson S."/>
            <person name="Dopson M."/>
        </authorList>
    </citation>
    <scope>NUCLEOTIDE SEQUENCE</scope>
    <source>
        <strain evidence="3">MM415A00215</strain>
        <strain evidence="2">MM415B00223</strain>
        <strain evidence="1">TM448A00522</strain>
        <strain evidence="4">TM448B01741</strain>
    </source>
</reference>
<evidence type="ECO:0000313" key="1">
    <source>
        <dbReference type="EMBL" id="QJA46755.1"/>
    </source>
</evidence>
<accession>A0A6H1ZHK9</accession>
<dbReference type="EMBL" id="MT144020">
    <property type="protein sequence ID" value="QJA46755.1"/>
    <property type="molecule type" value="Genomic_DNA"/>
</dbReference>
<protein>
    <submittedName>
        <fullName evidence="1">Uncharacterized protein</fullName>
    </submittedName>
</protein>
<proteinExistence type="predicted"/>
<name>A0A6H1ZHK9_9ZZZZ</name>
<dbReference type="EMBL" id="MT144819">
    <property type="protein sequence ID" value="QJH99965.1"/>
    <property type="molecule type" value="Genomic_DNA"/>
</dbReference>
<evidence type="ECO:0000313" key="3">
    <source>
        <dbReference type="EMBL" id="QJA84258.1"/>
    </source>
</evidence>
<dbReference type="EMBL" id="MT142526">
    <property type="protein sequence ID" value="QJA84258.1"/>
    <property type="molecule type" value="Genomic_DNA"/>
</dbReference>
<sequence>MEVSQIVEQYLKANGYDGLVSFAGECSCRIGDLMPCDYDCIANCEAGYKVPCTCGEGCEFHIATKKPKEEETNG</sequence>
<gene>
    <name evidence="3" type="ORF">MM415A00215_0052</name>
    <name evidence="2" type="ORF">MM415B00223_0030</name>
    <name evidence="1" type="ORF">TM448A00522_0025</name>
    <name evidence="4" type="ORF">TM448B01741_0017</name>
</gene>
<dbReference type="EMBL" id="MT141571">
    <property type="protein sequence ID" value="QJA67443.1"/>
    <property type="molecule type" value="Genomic_DNA"/>
</dbReference>
<dbReference type="AlphaFoldDB" id="A0A6H1ZHK9"/>
<evidence type="ECO:0000313" key="2">
    <source>
        <dbReference type="EMBL" id="QJA67443.1"/>
    </source>
</evidence>
<evidence type="ECO:0000313" key="4">
    <source>
        <dbReference type="EMBL" id="QJH99965.1"/>
    </source>
</evidence>